<dbReference type="CDD" id="cd00038">
    <property type="entry name" value="CAP_ED"/>
    <property type="match status" value="1"/>
</dbReference>
<sequence>EMGDLIYIITDGEIELARELASGGEEVIKTVGPGDYFGEMGPLFSLPRSATARAKTDATIVGYTVQAFRELLGPTGARNLIARSETED</sequence>
<evidence type="ECO:0000313" key="2">
    <source>
        <dbReference type="EMBL" id="MEX3742883.1"/>
    </source>
</evidence>
<accession>A0ABV3VNB8</accession>
<gene>
    <name evidence="2" type="ORF">ABFW12_32045</name>
</gene>
<dbReference type="InterPro" id="IPR018490">
    <property type="entry name" value="cNMP-bd_dom_sf"/>
</dbReference>
<comment type="caution">
    <text evidence="2">The sequence shown here is derived from an EMBL/GenBank/DDBJ whole genome shotgun (WGS) entry which is preliminary data.</text>
</comment>
<reference evidence="2 3" key="1">
    <citation type="submission" date="2024-04" db="EMBL/GenBank/DDBJ databases">
        <title>Genomic Markers of Mycobacteria.</title>
        <authorList>
            <person name="Soliman M.S."/>
            <person name="Elkholy A."/>
            <person name="Soliman N.S."/>
            <person name="Abbas A."/>
            <person name="Khayrat S."/>
            <person name="Shawky S."/>
        </authorList>
    </citation>
    <scope>NUCLEOTIDE SEQUENCE [LARGE SCALE GENOMIC DNA]</scope>
    <source>
        <strain evidence="2 3">Egy-CU-AM5</strain>
    </source>
</reference>
<evidence type="ECO:0000259" key="1">
    <source>
        <dbReference type="PROSITE" id="PS50042"/>
    </source>
</evidence>
<keyword evidence="3" id="KW-1185">Reference proteome</keyword>
<dbReference type="InterPro" id="IPR000595">
    <property type="entry name" value="cNMP-bd_dom"/>
</dbReference>
<dbReference type="Proteomes" id="UP001558474">
    <property type="component" value="Unassembled WGS sequence"/>
</dbReference>
<dbReference type="RefSeq" id="WP_368574527.1">
    <property type="nucleotide sequence ID" value="NZ_JBDLOU010000123.1"/>
</dbReference>
<dbReference type="Pfam" id="PF00027">
    <property type="entry name" value="cNMP_binding"/>
    <property type="match status" value="1"/>
</dbReference>
<organism evidence="2 3">
    <name type="scientific">Mycolicibacterium porcinum</name>
    <dbReference type="NCBI Taxonomy" id="39693"/>
    <lineage>
        <taxon>Bacteria</taxon>
        <taxon>Bacillati</taxon>
        <taxon>Actinomycetota</taxon>
        <taxon>Actinomycetes</taxon>
        <taxon>Mycobacteriales</taxon>
        <taxon>Mycobacteriaceae</taxon>
        <taxon>Mycolicibacterium</taxon>
    </lineage>
</organism>
<dbReference type="SUPFAM" id="SSF51206">
    <property type="entry name" value="cAMP-binding domain-like"/>
    <property type="match status" value="1"/>
</dbReference>
<feature type="domain" description="Cyclic nucleotide-binding" evidence="1">
    <location>
        <begin position="1"/>
        <end position="75"/>
    </location>
</feature>
<protein>
    <submittedName>
        <fullName evidence="2">Cyclic nucleotide-binding domain-containing protein</fullName>
    </submittedName>
</protein>
<proteinExistence type="predicted"/>
<evidence type="ECO:0000313" key="3">
    <source>
        <dbReference type="Proteomes" id="UP001558474"/>
    </source>
</evidence>
<feature type="non-terminal residue" evidence="2">
    <location>
        <position position="1"/>
    </location>
</feature>
<dbReference type="PRINTS" id="PR00103">
    <property type="entry name" value="CAMPKINASE"/>
</dbReference>
<name>A0ABV3VNB8_9MYCO</name>
<dbReference type="PROSITE" id="PS50042">
    <property type="entry name" value="CNMP_BINDING_3"/>
    <property type="match status" value="1"/>
</dbReference>
<dbReference type="EMBL" id="JBDLOU010000123">
    <property type="protein sequence ID" value="MEX3742883.1"/>
    <property type="molecule type" value="Genomic_DNA"/>
</dbReference>
<dbReference type="Gene3D" id="2.60.120.10">
    <property type="entry name" value="Jelly Rolls"/>
    <property type="match status" value="1"/>
</dbReference>
<dbReference type="InterPro" id="IPR014710">
    <property type="entry name" value="RmlC-like_jellyroll"/>
</dbReference>